<reference evidence="2" key="1">
    <citation type="submission" date="2022-11" db="UniProtKB">
        <authorList>
            <consortium name="WormBaseParasite"/>
        </authorList>
    </citation>
    <scope>IDENTIFICATION</scope>
</reference>
<organism evidence="1 2">
    <name type="scientific">Panagrolaimus superbus</name>
    <dbReference type="NCBI Taxonomy" id="310955"/>
    <lineage>
        <taxon>Eukaryota</taxon>
        <taxon>Metazoa</taxon>
        <taxon>Ecdysozoa</taxon>
        <taxon>Nematoda</taxon>
        <taxon>Chromadorea</taxon>
        <taxon>Rhabditida</taxon>
        <taxon>Tylenchina</taxon>
        <taxon>Panagrolaimomorpha</taxon>
        <taxon>Panagrolaimoidea</taxon>
        <taxon>Panagrolaimidae</taxon>
        <taxon>Panagrolaimus</taxon>
    </lineage>
</organism>
<evidence type="ECO:0000313" key="2">
    <source>
        <dbReference type="WBParaSite" id="PSU_v2.g7373.t1"/>
    </source>
</evidence>
<dbReference type="AlphaFoldDB" id="A0A914Z5Z8"/>
<sequence length="511" mass="59464">MCWVLFNINKKIPGIYDIRDLYDLLAFKYLTVFPRSILSIDDETNVSSSECLDIYGMPTRKFDGIQSCLVQYLYDSTKEKDHVFKYSGPLLYGNLEWIPEDFLSSINTFVHYKVNKTLPKYCKYDVRDGTMYAFTCVCHGDDQEMCRKPLNKRMCAYNFINKSKDVYESAEILFREKCEYLFITRSSKSDNTSMNPKMQYEIILGDSSKYIKDCNVYRVSKWCSLIDVRTNFNEAYKACCNETDFCNAIKVNDLVNSEYYLDDFECMYASKMIAMAFKYCERYLDLLSNKTVVLNSFIYYELKKCKCYENNCDENGKPMEFEMRNFAFPDKLSCQSANYSTSEYEMFEKEISLLYDSWTGSLGATCFIEISLKNKIYHIEAKAITDKSTIPKVCLTFPFSPDSYFQSSPGRIRCCTAVLEQPQSKSNCTIEFMKNEFQKQLKTENAIQQLIGQKGTLKCGKNDCLISDGCYETKEITIVPEENEEITVGICKDFMVSLFIVSDFIKMCKQY</sequence>
<accession>A0A914Z5Z8</accession>
<dbReference type="Proteomes" id="UP000887577">
    <property type="component" value="Unplaced"/>
</dbReference>
<dbReference type="WBParaSite" id="PSU_v2.g7373.t1">
    <property type="protein sequence ID" value="PSU_v2.g7373.t1"/>
    <property type="gene ID" value="PSU_v2.g7373"/>
</dbReference>
<proteinExistence type="predicted"/>
<name>A0A914Z5Z8_9BILA</name>
<keyword evidence="1" id="KW-1185">Reference proteome</keyword>
<protein>
    <submittedName>
        <fullName evidence="2">Uncharacterized protein</fullName>
    </submittedName>
</protein>
<evidence type="ECO:0000313" key="1">
    <source>
        <dbReference type="Proteomes" id="UP000887577"/>
    </source>
</evidence>